<evidence type="ECO:0008006" key="13">
    <source>
        <dbReference type="Google" id="ProtNLM"/>
    </source>
</evidence>
<evidence type="ECO:0000256" key="6">
    <source>
        <dbReference type="ARBA" id="ARBA00022692"/>
    </source>
</evidence>
<proteinExistence type="inferred from homology"/>
<feature type="transmembrane region" description="Helical" evidence="10">
    <location>
        <begin position="120"/>
        <end position="139"/>
    </location>
</feature>
<evidence type="ECO:0000313" key="11">
    <source>
        <dbReference type="EMBL" id="CAK8698659.1"/>
    </source>
</evidence>
<dbReference type="InterPro" id="IPR004031">
    <property type="entry name" value="PMP22/EMP/MP20/Claudin"/>
</dbReference>
<gene>
    <name evidence="11" type="ORF">CVLEPA_LOCUS32082</name>
</gene>
<keyword evidence="4" id="KW-0796">Tight junction</keyword>
<sequence length="237" mass="26692">MYQQFAALGIAFLTTASIATTTFWNQWSVNGPTSDGLLGPIWAWRSLWGDCIQYQGGQYQCQGQNSMFLTPGFKIAIRGLMITSICLSVSGCFLILLGMQCTRIFENNAAMKRKLMFISGLFYAIAGIFTFISVSWFTWKIYNEFFSFENQAGMFKWELGAAVYLGFVSSVFSALAFLACVCMPGPRDDGPTTPYKYQPGKFNITTLPSQLNYTHKSMLEKKPSETPSDTYRRTQYV</sequence>
<keyword evidence="8 10" id="KW-1133">Transmembrane helix</keyword>
<protein>
    <recommendedName>
        <fullName evidence="13">Claudin</fullName>
    </recommendedName>
</protein>
<dbReference type="EMBL" id="CAWYQH010000174">
    <property type="protein sequence ID" value="CAK8698659.1"/>
    <property type="molecule type" value="Genomic_DNA"/>
</dbReference>
<feature type="transmembrane region" description="Helical" evidence="10">
    <location>
        <begin position="75"/>
        <end position="99"/>
    </location>
</feature>
<evidence type="ECO:0000256" key="4">
    <source>
        <dbReference type="ARBA" id="ARBA00022427"/>
    </source>
</evidence>
<evidence type="ECO:0000256" key="2">
    <source>
        <dbReference type="ARBA" id="ARBA00004651"/>
    </source>
</evidence>
<evidence type="ECO:0000256" key="5">
    <source>
        <dbReference type="ARBA" id="ARBA00022475"/>
    </source>
</evidence>
<dbReference type="Proteomes" id="UP001642483">
    <property type="component" value="Unassembled WGS sequence"/>
</dbReference>
<keyword evidence="5" id="KW-1003">Cell membrane</keyword>
<dbReference type="PRINTS" id="PR01077">
    <property type="entry name" value="CLAUDIN"/>
</dbReference>
<dbReference type="InterPro" id="IPR006187">
    <property type="entry name" value="Claudin"/>
</dbReference>
<dbReference type="Pfam" id="PF00822">
    <property type="entry name" value="PMP22_Claudin"/>
    <property type="match status" value="1"/>
</dbReference>
<keyword evidence="12" id="KW-1185">Reference proteome</keyword>
<comment type="similarity">
    <text evidence="3">Belongs to the claudin family.</text>
</comment>
<accession>A0ABP0H6M9</accession>
<comment type="caution">
    <text evidence="11">The sequence shown here is derived from an EMBL/GenBank/DDBJ whole genome shotgun (WGS) entry which is preliminary data.</text>
</comment>
<evidence type="ECO:0000313" key="12">
    <source>
        <dbReference type="Proteomes" id="UP001642483"/>
    </source>
</evidence>
<reference evidence="11 12" key="1">
    <citation type="submission" date="2024-02" db="EMBL/GenBank/DDBJ databases">
        <authorList>
            <person name="Daric V."/>
            <person name="Darras S."/>
        </authorList>
    </citation>
    <scope>NUCLEOTIDE SEQUENCE [LARGE SCALE GENOMIC DNA]</scope>
</reference>
<comment type="subcellular location">
    <subcellularLocation>
        <location evidence="1">Cell junction</location>
        <location evidence="1">Tight junction</location>
    </subcellularLocation>
    <subcellularLocation>
        <location evidence="2">Cell membrane</location>
        <topology evidence="2">Multi-pass membrane protein</topology>
    </subcellularLocation>
</comment>
<evidence type="ECO:0000256" key="10">
    <source>
        <dbReference type="SAM" id="Phobius"/>
    </source>
</evidence>
<evidence type="ECO:0000256" key="9">
    <source>
        <dbReference type="ARBA" id="ARBA00023136"/>
    </source>
</evidence>
<feature type="transmembrane region" description="Helical" evidence="10">
    <location>
        <begin position="159"/>
        <end position="181"/>
    </location>
</feature>
<keyword evidence="9 10" id="KW-0472">Membrane</keyword>
<evidence type="ECO:0000256" key="3">
    <source>
        <dbReference type="ARBA" id="ARBA00008295"/>
    </source>
</evidence>
<name>A0ABP0H6M9_CLALP</name>
<evidence type="ECO:0000256" key="8">
    <source>
        <dbReference type="ARBA" id="ARBA00022989"/>
    </source>
</evidence>
<dbReference type="Gene3D" id="1.20.140.150">
    <property type="match status" value="1"/>
</dbReference>
<dbReference type="PANTHER" id="PTHR12002">
    <property type="entry name" value="CLAUDIN"/>
    <property type="match status" value="1"/>
</dbReference>
<keyword evidence="7" id="KW-0965">Cell junction</keyword>
<keyword evidence="6 10" id="KW-0812">Transmembrane</keyword>
<evidence type="ECO:0000256" key="7">
    <source>
        <dbReference type="ARBA" id="ARBA00022949"/>
    </source>
</evidence>
<organism evidence="11 12">
    <name type="scientific">Clavelina lepadiformis</name>
    <name type="common">Light-bulb sea squirt</name>
    <name type="synonym">Ascidia lepadiformis</name>
    <dbReference type="NCBI Taxonomy" id="159417"/>
    <lineage>
        <taxon>Eukaryota</taxon>
        <taxon>Metazoa</taxon>
        <taxon>Chordata</taxon>
        <taxon>Tunicata</taxon>
        <taxon>Ascidiacea</taxon>
        <taxon>Aplousobranchia</taxon>
        <taxon>Clavelinidae</taxon>
        <taxon>Clavelina</taxon>
    </lineage>
</organism>
<evidence type="ECO:0000256" key="1">
    <source>
        <dbReference type="ARBA" id="ARBA00004435"/>
    </source>
</evidence>